<feature type="compositionally biased region" description="Low complexity" evidence="4">
    <location>
        <begin position="576"/>
        <end position="591"/>
    </location>
</feature>
<dbReference type="HOGENOM" id="CLU_018240_0_2_1"/>
<feature type="domain" description="Iron hydrogenase large subunit C-terminal" evidence="5">
    <location>
        <begin position="508"/>
        <end position="624"/>
    </location>
</feature>
<evidence type="ECO:0000256" key="1">
    <source>
        <dbReference type="ARBA" id="ARBA00006596"/>
    </source>
</evidence>
<dbReference type="Gene3D" id="3.40.950.10">
    <property type="entry name" value="Fe-only Hydrogenase (Larger Subunit), Chain L, domain 3"/>
    <property type="match status" value="1"/>
</dbReference>
<accession>A0A061HDA9</accession>
<feature type="region of interest" description="Disordered" evidence="4">
    <location>
        <begin position="68"/>
        <end position="88"/>
    </location>
</feature>
<dbReference type="GeneID" id="19318011"/>
<feature type="compositionally biased region" description="Basic residues" evidence="4">
    <location>
        <begin position="559"/>
        <end position="573"/>
    </location>
</feature>
<dbReference type="SUPFAM" id="SSF53920">
    <property type="entry name" value="Fe-only hydrogenase"/>
    <property type="match status" value="1"/>
</dbReference>
<feature type="region of interest" description="Disordered" evidence="4">
    <location>
        <begin position="630"/>
        <end position="670"/>
    </location>
</feature>
<organism evidence="6 7">
    <name type="scientific">Pseudozyma flocculosa PF-1</name>
    <dbReference type="NCBI Taxonomy" id="1277687"/>
    <lineage>
        <taxon>Eukaryota</taxon>
        <taxon>Fungi</taxon>
        <taxon>Dikarya</taxon>
        <taxon>Basidiomycota</taxon>
        <taxon>Ustilaginomycotina</taxon>
        <taxon>Ustilaginomycetes</taxon>
        <taxon>Ustilaginales</taxon>
        <taxon>Ustilaginaceae</taxon>
        <taxon>Pseudozyma</taxon>
    </lineage>
</organism>
<dbReference type="GO" id="GO:0051539">
    <property type="term" value="F:4 iron, 4 sulfur cluster binding"/>
    <property type="evidence" value="ECO:0007669"/>
    <property type="project" value="UniProtKB-KW"/>
</dbReference>
<dbReference type="InterPro" id="IPR004108">
    <property type="entry name" value="Fe_hydrogenase_lsu_C"/>
</dbReference>
<dbReference type="EMBL" id="KE361634">
    <property type="protein sequence ID" value="EPQ28601.1"/>
    <property type="molecule type" value="Genomic_DNA"/>
</dbReference>
<evidence type="ECO:0000313" key="6">
    <source>
        <dbReference type="EMBL" id="EPQ28601.1"/>
    </source>
</evidence>
<dbReference type="OrthoDB" id="10253113at2759"/>
<comment type="similarity">
    <text evidence="1">Belongs to the NARF family.</text>
</comment>
<evidence type="ECO:0000256" key="3">
    <source>
        <dbReference type="ARBA" id="ARBA00023014"/>
    </source>
</evidence>
<sequence>MAFSGALTLTDLNDYLGPSQACIKPVEASASDSKDANGDAPDSDSAGGASTQIAIDREGAYYELDGRPSAAATQQHDDGTTTKPRQRTKLETAEISLDDCLACSGCVTSAESVLITMQSQEEMRRAIDEIHASQHPKLLVASISPQTLASLSARYSFSDQQPASGPSSSAAASQSIPLRTLLHRITHFLKGFGFDYVLDTTFARHLSLKEHEREFFERRSNSLKRKRDPAAALGASARRSGDEADDEPTLPMLASACPGWICYAEKTHGELLPFVSKTKSPQQISGVLAKKFIASRLGITPETAADEDQAASSKLSGVYHVTVMPCYDKKLEASRPDFFEEITGTKEVDCVLTTGELDKLMTDEGFDVSKPVDGEAAEPDLAATADLTLAEALGGATASCGANGADKDRVTVLPQMPTLLDHPGSSSGGYLFNLMRAVWLDWLGEAWDRLPSDVKSSAVLPQLDVKIIRTSDFTEYVLRAPALPSTAAEADLGSESTLRQQLQRPILFRAAQCYGFRNLQNLVRKLQRQTGVKSGKGAAGRLVDADGKAVGNGAGGRGRMTRGRGRGMVRRGRGGAAADSRGAVDSDVVSGASTPAAADGDEEEAYGYDYVEVMACPGGCVNGGGQLRPPVGSEAPAPDVGATEDVDDAGSMINKGCSKRGEAADGTGAQVSLDPEGYTSGWASAQTASVDAEQDVKMHGLGGDGKGEEKEIKGWQGTSKEWVKRVERAYWSASQFSHTPVGAVLGSTSASGTSTPLRSGVSTRGASTPLGAATSKREARGEDKARLLDALVSQQAAIASPAKDGAESDGVVRVQPDSLIYADLLADLVTKELSALAAGPAFLGGQQKGELADALVEARKRLFRTQYRAVKDEMVSGLAVQW</sequence>
<dbReference type="Pfam" id="PF02906">
    <property type="entry name" value="Fe_hyd_lg_C"/>
    <property type="match status" value="2"/>
</dbReference>
<dbReference type="Gene3D" id="3.40.50.1780">
    <property type="match status" value="1"/>
</dbReference>
<dbReference type="PANTHER" id="PTHR11615">
    <property type="entry name" value="NITRATE, FORMATE, IRON DEHYDROGENASE"/>
    <property type="match status" value="1"/>
</dbReference>
<evidence type="ECO:0000256" key="4">
    <source>
        <dbReference type="SAM" id="MobiDB-lite"/>
    </source>
</evidence>
<feature type="region of interest" description="Disordered" evidence="4">
    <location>
        <begin position="550"/>
        <end position="599"/>
    </location>
</feature>
<keyword evidence="2" id="KW-0479">Metal-binding</keyword>
<feature type="region of interest" description="Disordered" evidence="4">
    <location>
        <begin position="26"/>
        <end position="52"/>
    </location>
</feature>
<dbReference type="eggNOG" id="KOG2439">
    <property type="taxonomic scope" value="Eukaryota"/>
</dbReference>
<keyword evidence="2" id="KW-0408">Iron</keyword>
<dbReference type="AlphaFoldDB" id="A0A061HDA9"/>
<proteinExistence type="inferred from homology"/>
<feature type="region of interest" description="Disordered" evidence="4">
    <location>
        <begin position="227"/>
        <end position="248"/>
    </location>
</feature>
<feature type="region of interest" description="Disordered" evidence="4">
    <location>
        <begin position="747"/>
        <end position="781"/>
    </location>
</feature>
<name>A0A061HDA9_9BASI</name>
<dbReference type="RefSeq" id="XP_007879618.1">
    <property type="nucleotide sequence ID" value="XM_007881427.1"/>
</dbReference>
<feature type="domain" description="Iron hydrogenase large subunit C-terminal" evidence="5">
    <location>
        <begin position="176"/>
        <end position="400"/>
    </location>
</feature>
<keyword evidence="2" id="KW-0004">4Fe-4S</keyword>
<reference evidence="6 7" key="1">
    <citation type="journal article" date="2013" name="Plant Cell">
        <title>The transition from a phytopathogenic smut ancestor to an anamorphic biocontrol agent deciphered by comparative whole-genome analysis.</title>
        <authorList>
            <person name="Lefebvre F."/>
            <person name="Joly D.L."/>
            <person name="Labbe C."/>
            <person name="Teichmann B."/>
            <person name="Linning R."/>
            <person name="Belzile F."/>
            <person name="Bakkeren G."/>
            <person name="Belanger R.R."/>
        </authorList>
    </citation>
    <scope>NUCLEOTIDE SEQUENCE [LARGE SCALE GENOMIC DNA]</scope>
    <source>
        <strain evidence="6 7">PF-1</strain>
    </source>
</reference>
<dbReference type="InterPro" id="IPR050340">
    <property type="entry name" value="Cytosolic_Fe-S_CAF"/>
</dbReference>
<protein>
    <recommendedName>
        <fullName evidence="5">Iron hydrogenase large subunit C-terminal domain-containing protein</fullName>
    </recommendedName>
</protein>
<dbReference type="Proteomes" id="UP000053664">
    <property type="component" value="Unassembled WGS sequence"/>
</dbReference>
<dbReference type="KEGG" id="pfp:PFL1_03904"/>
<feature type="compositionally biased region" description="Polar residues" evidence="4">
    <location>
        <begin position="747"/>
        <end position="766"/>
    </location>
</feature>
<evidence type="ECO:0000313" key="7">
    <source>
        <dbReference type="Proteomes" id="UP000053664"/>
    </source>
</evidence>
<evidence type="ECO:0000256" key="2">
    <source>
        <dbReference type="ARBA" id="ARBA00022485"/>
    </source>
</evidence>
<dbReference type="InterPro" id="IPR009016">
    <property type="entry name" value="Fe_hydrogenase"/>
</dbReference>
<evidence type="ECO:0000259" key="5">
    <source>
        <dbReference type="Pfam" id="PF02906"/>
    </source>
</evidence>
<keyword evidence="3" id="KW-0411">Iron-sulfur</keyword>
<gene>
    <name evidence="6" type="ORF">PFL1_03904</name>
</gene>